<reference evidence="1" key="1">
    <citation type="submission" date="2020-05" db="EMBL/GenBank/DDBJ databases">
        <authorList>
            <person name="Chiriac C."/>
            <person name="Salcher M."/>
            <person name="Ghai R."/>
            <person name="Kavagutti S V."/>
        </authorList>
    </citation>
    <scope>NUCLEOTIDE SEQUENCE</scope>
</reference>
<protein>
    <submittedName>
        <fullName evidence="1">Uncharacterized protein</fullName>
    </submittedName>
</protein>
<proteinExistence type="predicted"/>
<evidence type="ECO:0000313" key="1">
    <source>
        <dbReference type="EMBL" id="CAB5217996.1"/>
    </source>
</evidence>
<dbReference type="EMBL" id="LR798249">
    <property type="protein sequence ID" value="CAB5217996.1"/>
    <property type="molecule type" value="Genomic_DNA"/>
</dbReference>
<gene>
    <name evidence="1" type="ORF">UFOVP201_41</name>
</gene>
<name>A0A6J7WJV7_9CAUD</name>
<sequence length="74" mass="8413">MINNNNNANVLAAIDRLTKEIADWASDLHNRREWIGTHKFNTNKDRLYAEHVAAEMERVIVGKSIQLAKLKGLA</sequence>
<accession>A0A6J7WJV7</accession>
<organism evidence="1">
    <name type="scientific">uncultured Caudovirales phage</name>
    <dbReference type="NCBI Taxonomy" id="2100421"/>
    <lineage>
        <taxon>Viruses</taxon>
        <taxon>Duplodnaviria</taxon>
        <taxon>Heunggongvirae</taxon>
        <taxon>Uroviricota</taxon>
        <taxon>Caudoviricetes</taxon>
        <taxon>Peduoviridae</taxon>
        <taxon>Maltschvirus</taxon>
        <taxon>Maltschvirus maltsch</taxon>
    </lineage>
</organism>